<dbReference type="Proteomes" id="UP001207930">
    <property type="component" value="Unassembled WGS sequence"/>
</dbReference>
<feature type="region of interest" description="Disordered" evidence="1">
    <location>
        <begin position="25"/>
        <end position="47"/>
    </location>
</feature>
<dbReference type="EMBL" id="JAPDDS010000044">
    <property type="protein sequence ID" value="MCW1887893.1"/>
    <property type="molecule type" value="Genomic_DNA"/>
</dbReference>
<organism evidence="2 3">
    <name type="scientific">Luteolibacter flavescens</name>
    <dbReference type="NCBI Taxonomy" id="1859460"/>
    <lineage>
        <taxon>Bacteria</taxon>
        <taxon>Pseudomonadati</taxon>
        <taxon>Verrucomicrobiota</taxon>
        <taxon>Verrucomicrobiia</taxon>
        <taxon>Verrucomicrobiales</taxon>
        <taxon>Verrucomicrobiaceae</taxon>
        <taxon>Luteolibacter</taxon>
    </lineage>
</organism>
<comment type="caution">
    <text evidence="2">The sequence shown here is derived from an EMBL/GenBank/DDBJ whole genome shotgun (WGS) entry which is preliminary data.</text>
</comment>
<name>A0ABT3FWC0_9BACT</name>
<feature type="non-terminal residue" evidence="2">
    <location>
        <position position="1"/>
    </location>
</feature>
<evidence type="ECO:0000313" key="2">
    <source>
        <dbReference type="EMBL" id="MCW1887893.1"/>
    </source>
</evidence>
<accession>A0ABT3FWC0</accession>
<protein>
    <submittedName>
        <fullName evidence="2">Uncharacterized protein</fullName>
    </submittedName>
</protein>
<keyword evidence="3" id="KW-1185">Reference proteome</keyword>
<gene>
    <name evidence="2" type="ORF">OKA04_24395</name>
</gene>
<feature type="region of interest" description="Disordered" evidence="1">
    <location>
        <begin position="67"/>
        <end position="86"/>
    </location>
</feature>
<reference evidence="2 3" key="1">
    <citation type="submission" date="2022-10" db="EMBL/GenBank/DDBJ databases">
        <title>Luteolibacter flavescens strain MCCC 1K03193, whole genome shotgun sequencing project.</title>
        <authorList>
            <person name="Zhao G."/>
            <person name="Shen L."/>
        </authorList>
    </citation>
    <scope>NUCLEOTIDE SEQUENCE [LARGE SCALE GENOMIC DNA]</scope>
    <source>
        <strain evidence="2 3">MCCC 1K03193</strain>
    </source>
</reference>
<proteinExistence type="predicted"/>
<sequence>VHTLGRKIKKNNSLINSPIWFTHTTQPKSGHEHNKIHFATAPPTSNRSIRAHARARSMQQLAIKHEARMQAKPNSVCQIHGERERG</sequence>
<evidence type="ECO:0000313" key="3">
    <source>
        <dbReference type="Proteomes" id="UP001207930"/>
    </source>
</evidence>
<evidence type="ECO:0000256" key="1">
    <source>
        <dbReference type="SAM" id="MobiDB-lite"/>
    </source>
</evidence>